<evidence type="ECO:0000313" key="6">
    <source>
        <dbReference type="Proteomes" id="UP001143370"/>
    </source>
</evidence>
<evidence type="ECO:0000256" key="3">
    <source>
        <dbReference type="SAM" id="MobiDB-lite"/>
    </source>
</evidence>
<evidence type="ECO:0000259" key="4">
    <source>
        <dbReference type="Pfam" id="PF00080"/>
    </source>
</evidence>
<proteinExistence type="inferred from homology"/>
<reference evidence="5" key="2">
    <citation type="submission" date="2023-01" db="EMBL/GenBank/DDBJ databases">
        <authorList>
            <person name="Sun Q."/>
            <person name="Evtushenko L."/>
        </authorList>
    </citation>
    <scope>NUCLEOTIDE SEQUENCE</scope>
    <source>
        <strain evidence="5">VKM B-2484</strain>
    </source>
</reference>
<comment type="cofactor">
    <cofactor evidence="2">
        <name>Cu cation</name>
        <dbReference type="ChEBI" id="CHEBI:23378"/>
    </cofactor>
    <text evidence="2">Binds 1 copper ion per subunit.</text>
</comment>
<organism evidence="5 6">
    <name type="scientific">Ancylobacter dichloromethanicus</name>
    <dbReference type="NCBI Taxonomy" id="518825"/>
    <lineage>
        <taxon>Bacteria</taxon>
        <taxon>Pseudomonadati</taxon>
        <taxon>Pseudomonadota</taxon>
        <taxon>Alphaproteobacteria</taxon>
        <taxon>Hyphomicrobiales</taxon>
        <taxon>Xanthobacteraceae</taxon>
        <taxon>Ancylobacter</taxon>
    </lineage>
</organism>
<protein>
    <recommendedName>
        <fullName evidence="2">Superoxide dismutase [Cu-Zn]</fullName>
        <ecNumber evidence="2">1.15.1.1</ecNumber>
    </recommendedName>
</protein>
<dbReference type="SUPFAM" id="SSF49329">
    <property type="entry name" value="Cu,Zn superoxide dismutase-like"/>
    <property type="match status" value="1"/>
</dbReference>
<dbReference type="PROSITE" id="PS00332">
    <property type="entry name" value="SOD_CU_ZN_2"/>
    <property type="match status" value="1"/>
</dbReference>
<dbReference type="AlphaFoldDB" id="A0A9W6MXM6"/>
<reference evidence="5" key="1">
    <citation type="journal article" date="2014" name="Int. J. Syst. Evol. Microbiol.">
        <title>Complete genome sequence of Corynebacterium casei LMG S-19264T (=DSM 44701T), isolated from a smear-ripened cheese.</title>
        <authorList>
            <consortium name="US DOE Joint Genome Institute (JGI-PGF)"/>
            <person name="Walter F."/>
            <person name="Albersmeier A."/>
            <person name="Kalinowski J."/>
            <person name="Ruckert C."/>
        </authorList>
    </citation>
    <scope>NUCLEOTIDE SEQUENCE</scope>
    <source>
        <strain evidence="5">VKM B-2484</strain>
    </source>
</reference>
<evidence type="ECO:0000256" key="2">
    <source>
        <dbReference type="RuleBase" id="RU000393"/>
    </source>
</evidence>
<keyword evidence="2" id="KW-0186">Copper</keyword>
<feature type="region of interest" description="Disordered" evidence="3">
    <location>
        <begin position="1"/>
        <end position="31"/>
    </location>
</feature>
<dbReference type="EMBL" id="BSFJ01000004">
    <property type="protein sequence ID" value="GLK70734.1"/>
    <property type="molecule type" value="Genomic_DNA"/>
</dbReference>
<dbReference type="EC" id="1.15.1.1" evidence="2"/>
<comment type="caution">
    <text evidence="5">The sequence shown here is derived from an EMBL/GenBank/DDBJ whole genome shotgun (WGS) entry which is preliminary data.</text>
</comment>
<dbReference type="InterPro" id="IPR036423">
    <property type="entry name" value="SOD-like_Cu/Zn_dom_sf"/>
</dbReference>
<dbReference type="InterPro" id="IPR018152">
    <property type="entry name" value="SOD_Cu/Zn_BS"/>
</dbReference>
<dbReference type="GO" id="GO:0046872">
    <property type="term" value="F:metal ion binding"/>
    <property type="evidence" value="ECO:0007669"/>
    <property type="project" value="UniProtKB-KW"/>
</dbReference>
<comment type="catalytic activity">
    <reaction evidence="2">
        <text>2 superoxide + 2 H(+) = H2O2 + O2</text>
        <dbReference type="Rhea" id="RHEA:20696"/>
        <dbReference type="ChEBI" id="CHEBI:15378"/>
        <dbReference type="ChEBI" id="CHEBI:15379"/>
        <dbReference type="ChEBI" id="CHEBI:16240"/>
        <dbReference type="ChEBI" id="CHEBI:18421"/>
        <dbReference type="EC" id="1.15.1.1"/>
    </reaction>
</comment>
<evidence type="ECO:0000313" key="5">
    <source>
        <dbReference type="EMBL" id="GLK70734.1"/>
    </source>
</evidence>
<sequence>MTLDPGTLFDDDGSAPVLHAGPDDYASQPAGNAGNRIACGVIVRP</sequence>
<keyword evidence="2" id="KW-0862">Zinc</keyword>
<evidence type="ECO:0000256" key="1">
    <source>
        <dbReference type="ARBA" id="ARBA00010457"/>
    </source>
</evidence>
<keyword evidence="6" id="KW-1185">Reference proteome</keyword>
<dbReference type="GO" id="GO:0004784">
    <property type="term" value="F:superoxide dismutase activity"/>
    <property type="evidence" value="ECO:0007669"/>
    <property type="project" value="UniProtKB-EC"/>
</dbReference>
<dbReference type="Proteomes" id="UP001143370">
    <property type="component" value="Unassembled WGS sequence"/>
</dbReference>
<comment type="similarity">
    <text evidence="1 2">Belongs to the Cu-Zn superoxide dismutase family.</text>
</comment>
<comment type="function">
    <text evidence="2">Destroys radicals which are normally produced within the cells and which are toxic to biological systems.</text>
</comment>
<keyword evidence="2" id="KW-0560">Oxidoreductase</keyword>
<feature type="domain" description="Superoxide dismutase copper/zinc binding" evidence="4">
    <location>
        <begin position="12"/>
        <end position="42"/>
    </location>
</feature>
<dbReference type="Gene3D" id="2.60.40.200">
    <property type="entry name" value="Superoxide dismutase, copper/zinc binding domain"/>
    <property type="match status" value="1"/>
</dbReference>
<keyword evidence="2" id="KW-0479">Metal-binding</keyword>
<comment type="cofactor">
    <cofactor evidence="2">
        <name>Zn(2+)</name>
        <dbReference type="ChEBI" id="CHEBI:29105"/>
    </cofactor>
    <text evidence="2">Binds 1 zinc ion per subunit.</text>
</comment>
<name>A0A9W6MXM6_9HYPH</name>
<accession>A0A9W6MXM6</accession>
<dbReference type="Pfam" id="PF00080">
    <property type="entry name" value="Sod_Cu"/>
    <property type="match status" value="1"/>
</dbReference>
<gene>
    <name evidence="5" type="ORF">GCM10017643_08490</name>
</gene>
<dbReference type="InterPro" id="IPR001424">
    <property type="entry name" value="SOD_Cu_Zn_dom"/>
</dbReference>